<sequence length="654" mass="73099">MALQVIHNVDDQTSANPTRCLVIGKCDNILSAVQGLLDGRGLIFDNISPQEYSYLEEQLNCLGTCVRQFVITMPLDTHKVFVAPVVSQWNTEFSWAHLSNEMFSISIEVATGHLIICPDELTTFQDLVVVKSVYSQSETNVLKKFERYIQCNLTPLTLLMIKIKDNYSKPSSSPDLAAVRHCINKETLSEVEFKQKAERYSYQVIHEGISWIDVTQMEMHLLLHLGDKPIDLTVKNFNHPETAYVFNDHGPVQESYSEADRGHTTDCTLLHPAEGKVAISMAKMVHTRYGDWHLSLPKWPFSDIDNNGEDGPMKRAGHTDAPASTNGSQPTSKWARSGMWSLMSTMFNMMTMTHSPGGLALAKEGLQRWAEAIMRMQFKQACLEVSSSQPVNKMAPPSVKKCCRCTNAQPARKKTAKKQGTPELDSATTPNKFAVQPRFQLGDQSSHFGFKGCLDEAMEDDTYHDLLLNGMMASHKDNLRAFQEALIKQGFLPAESSDEGNIAHVIDAGNNKFNKEDDAPRDEHSIEVEGDSGGYEIHAAGEDDNSDEGDNKADSNGTEYRDEVNTGSEGNIGGDNNNTEVHHQEDERESNAQASIGHLGFPESDSNNNSKLDESPSLCQYYRRHDKAKSPPAILRRHTMQLQGMFLLFYYQIH</sequence>
<proteinExistence type="predicted"/>
<feature type="compositionally biased region" description="Polar residues" evidence="1">
    <location>
        <begin position="322"/>
        <end position="334"/>
    </location>
</feature>
<feature type="compositionally biased region" description="Basic and acidic residues" evidence="1">
    <location>
        <begin position="549"/>
        <end position="564"/>
    </location>
</feature>
<feature type="compositionally biased region" description="Polar residues" evidence="1">
    <location>
        <begin position="565"/>
        <end position="579"/>
    </location>
</feature>
<protein>
    <submittedName>
        <fullName evidence="2">Uncharacterized protein</fullName>
    </submittedName>
</protein>
<comment type="caution">
    <text evidence="2">The sequence shown here is derived from an EMBL/GenBank/DDBJ whole genome shotgun (WGS) entry which is preliminary data.</text>
</comment>
<feature type="region of interest" description="Disordered" evidence="1">
    <location>
        <begin position="305"/>
        <end position="334"/>
    </location>
</feature>
<reference evidence="2" key="1">
    <citation type="submission" date="2019-10" db="EMBL/GenBank/DDBJ databases">
        <authorList>
            <consortium name="DOE Joint Genome Institute"/>
            <person name="Kuo A."/>
            <person name="Miyauchi S."/>
            <person name="Kiss E."/>
            <person name="Drula E."/>
            <person name="Kohler A."/>
            <person name="Sanchez-Garcia M."/>
            <person name="Andreopoulos B."/>
            <person name="Barry K.W."/>
            <person name="Bonito G."/>
            <person name="Buee M."/>
            <person name="Carver A."/>
            <person name="Chen C."/>
            <person name="Cichocki N."/>
            <person name="Clum A."/>
            <person name="Culley D."/>
            <person name="Crous P.W."/>
            <person name="Fauchery L."/>
            <person name="Girlanda M."/>
            <person name="Hayes R."/>
            <person name="Keri Z."/>
            <person name="LaButti K."/>
            <person name="Lipzen A."/>
            <person name="Lombard V."/>
            <person name="Magnuson J."/>
            <person name="Maillard F."/>
            <person name="Morin E."/>
            <person name="Murat C."/>
            <person name="Nolan M."/>
            <person name="Ohm R."/>
            <person name="Pangilinan J."/>
            <person name="Pereira M."/>
            <person name="Perotto S."/>
            <person name="Peter M."/>
            <person name="Riley R."/>
            <person name="Sitrit Y."/>
            <person name="Stielow B."/>
            <person name="Szollosi G."/>
            <person name="Zifcakova L."/>
            <person name="Stursova M."/>
            <person name="Spatafora J.W."/>
            <person name="Tedersoo L."/>
            <person name="Vaario L.-M."/>
            <person name="Yamada A."/>
            <person name="Yan M."/>
            <person name="Wang P."/>
            <person name="Xu J."/>
            <person name="Bruns T."/>
            <person name="Baldrian P."/>
            <person name="Vilgalys R."/>
            <person name="Henrissat B."/>
            <person name="Grigoriev I.V."/>
            <person name="Hibbett D."/>
            <person name="Nagy L.G."/>
            <person name="Martin F.M."/>
        </authorList>
    </citation>
    <scope>NUCLEOTIDE SEQUENCE</scope>
    <source>
        <strain evidence="2">BED1</strain>
    </source>
</reference>
<evidence type="ECO:0000313" key="2">
    <source>
        <dbReference type="EMBL" id="KAF8438800.1"/>
    </source>
</evidence>
<evidence type="ECO:0000256" key="1">
    <source>
        <dbReference type="SAM" id="MobiDB-lite"/>
    </source>
</evidence>
<accession>A0AAD4BSV0</accession>
<organism evidence="2 3">
    <name type="scientific">Boletus edulis BED1</name>
    <dbReference type="NCBI Taxonomy" id="1328754"/>
    <lineage>
        <taxon>Eukaryota</taxon>
        <taxon>Fungi</taxon>
        <taxon>Dikarya</taxon>
        <taxon>Basidiomycota</taxon>
        <taxon>Agaricomycotina</taxon>
        <taxon>Agaricomycetes</taxon>
        <taxon>Agaricomycetidae</taxon>
        <taxon>Boletales</taxon>
        <taxon>Boletineae</taxon>
        <taxon>Boletaceae</taxon>
        <taxon>Boletoideae</taxon>
        <taxon>Boletus</taxon>
    </lineage>
</organism>
<dbReference type="Proteomes" id="UP001194468">
    <property type="component" value="Unassembled WGS sequence"/>
</dbReference>
<name>A0AAD4BSV0_BOLED</name>
<feature type="compositionally biased region" description="Basic and acidic residues" evidence="1">
    <location>
        <begin position="513"/>
        <end position="527"/>
    </location>
</feature>
<gene>
    <name evidence="2" type="ORF">L210DRAFT_3504571</name>
</gene>
<keyword evidence="3" id="KW-1185">Reference proteome</keyword>
<dbReference type="EMBL" id="WHUW01000015">
    <property type="protein sequence ID" value="KAF8438800.1"/>
    <property type="molecule type" value="Genomic_DNA"/>
</dbReference>
<feature type="region of interest" description="Disordered" evidence="1">
    <location>
        <begin position="511"/>
        <end position="617"/>
    </location>
</feature>
<evidence type="ECO:0000313" key="3">
    <source>
        <dbReference type="Proteomes" id="UP001194468"/>
    </source>
</evidence>
<reference evidence="2" key="2">
    <citation type="journal article" date="2020" name="Nat. Commun.">
        <title>Large-scale genome sequencing of mycorrhizal fungi provides insights into the early evolution of symbiotic traits.</title>
        <authorList>
            <person name="Miyauchi S."/>
            <person name="Kiss E."/>
            <person name="Kuo A."/>
            <person name="Drula E."/>
            <person name="Kohler A."/>
            <person name="Sanchez-Garcia M."/>
            <person name="Morin E."/>
            <person name="Andreopoulos B."/>
            <person name="Barry K.W."/>
            <person name="Bonito G."/>
            <person name="Buee M."/>
            <person name="Carver A."/>
            <person name="Chen C."/>
            <person name="Cichocki N."/>
            <person name="Clum A."/>
            <person name="Culley D."/>
            <person name="Crous P.W."/>
            <person name="Fauchery L."/>
            <person name="Girlanda M."/>
            <person name="Hayes R.D."/>
            <person name="Keri Z."/>
            <person name="LaButti K."/>
            <person name="Lipzen A."/>
            <person name="Lombard V."/>
            <person name="Magnuson J."/>
            <person name="Maillard F."/>
            <person name="Murat C."/>
            <person name="Nolan M."/>
            <person name="Ohm R.A."/>
            <person name="Pangilinan J."/>
            <person name="Pereira M.F."/>
            <person name="Perotto S."/>
            <person name="Peter M."/>
            <person name="Pfister S."/>
            <person name="Riley R."/>
            <person name="Sitrit Y."/>
            <person name="Stielow J.B."/>
            <person name="Szollosi G."/>
            <person name="Zifcakova L."/>
            <person name="Stursova M."/>
            <person name="Spatafora J.W."/>
            <person name="Tedersoo L."/>
            <person name="Vaario L.M."/>
            <person name="Yamada A."/>
            <person name="Yan M."/>
            <person name="Wang P."/>
            <person name="Xu J."/>
            <person name="Bruns T."/>
            <person name="Baldrian P."/>
            <person name="Vilgalys R."/>
            <person name="Dunand C."/>
            <person name="Henrissat B."/>
            <person name="Grigoriev I.V."/>
            <person name="Hibbett D."/>
            <person name="Nagy L.G."/>
            <person name="Martin F.M."/>
        </authorList>
    </citation>
    <scope>NUCLEOTIDE SEQUENCE</scope>
    <source>
        <strain evidence="2">BED1</strain>
    </source>
</reference>
<feature type="compositionally biased region" description="Basic and acidic residues" evidence="1">
    <location>
        <begin position="580"/>
        <end position="590"/>
    </location>
</feature>
<dbReference type="AlphaFoldDB" id="A0AAD4BSV0"/>